<dbReference type="EMBL" id="CP095046">
    <property type="protein sequence ID" value="UOQ73583.1"/>
    <property type="molecule type" value="Genomic_DNA"/>
</dbReference>
<reference evidence="1" key="1">
    <citation type="submission" date="2022-04" db="EMBL/GenBank/DDBJ databases">
        <title>Hymenobacter sp. isolated from the air.</title>
        <authorList>
            <person name="Won M."/>
            <person name="Lee C.-M."/>
            <person name="Woen H.-Y."/>
            <person name="Kwon S.-W."/>
        </authorList>
    </citation>
    <scope>NUCLEOTIDE SEQUENCE</scope>
    <source>
        <strain evidence="1">5116S-3</strain>
    </source>
</reference>
<dbReference type="AlphaFoldDB" id="A0A8T9QFG9"/>
<dbReference type="Proteomes" id="UP000831796">
    <property type="component" value="Chromosome"/>
</dbReference>
<evidence type="ECO:0000313" key="1">
    <source>
        <dbReference type="EMBL" id="UOQ73583.1"/>
    </source>
</evidence>
<dbReference type="KEGG" id="hcu:MUN79_06540"/>
<organism evidence="1 2">
    <name type="scientific">Hymenobacter cellulosilyticus</name>
    <dbReference type="NCBI Taxonomy" id="2932248"/>
    <lineage>
        <taxon>Bacteria</taxon>
        <taxon>Pseudomonadati</taxon>
        <taxon>Bacteroidota</taxon>
        <taxon>Cytophagia</taxon>
        <taxon>Cytophagales</taxon>
        <taxon>Hymenobacteraceae</taxon>
        <taxon>Hymenobacter</taxon>
    </lineage>
</organism>
<evidence type="ECO:0000313" key="2">
    <source>
        <dbReference type="Proteomes" id="UP000831796"/>
    </source>
</evidence>
<proteinExistence type="predicted"/>
<protein>
    <submittedName>
        <fullName evidence="1">Uncharacterized protein</fullName>
    </submittedName>
</protein>
<accession>A0A8T9QFG9</accession>
<gene>
    <name evidence="1" type="ORF">MUN79_06540</name>
</gene>
<name>A0A8T9QFG9_9BACT</name>
<dbReference type="RefSeq" id="WP_244676934.1">
    <property type="nucleotide sequence ID" value="NZ_CP095046.1"/>
</dbReference>
<sequence>MHHHDDSETADFLEPAVKAKLRGVLSQMWEAELRLRTARPAEALPYEYRALRLLKQVQQQTRLYVRKSGFEPPVIPESTTRLTGELQGATPPRLQAQLPAPATQPTIQAALRLLSTLRQGAAIKPAEAVLLDRASPAAAQAALRNPGRYLAAVRYLRQLSAEIRARAKPCLSCAATVESALTDLLPPPPSAPSRALGPDRLARRYFLELSR</sequence>
<keyword evidence="2" id="KW-1185">Reference proteome</keyword>